<gene>
    <name evidence="1" type="ORF">C8E97_3988</name>
</gene>
<organism evidence="1 2">
    <name type="scientific">Saccharothrix australiensis</name>
    <dbReference type="NCBI Taxonomy" id="2072"/>
    <lineage>
        <taxon>Bacteria</taxon>
        <taxon>Bacillati</taxon>
        <taxon>Actinomycetota</taxon>
        <taxon>Actinomycetes</taxon>
        <taxon>Pseudonocardiales</taxon>
        <taxon>Pseudonocardiaceae</taxon>
        <taxon>Saccharothrix</taxon>
    </lineage>
</organism>
<accession>A0A495W3J0</accession>
<comment type="caution">
    <text evidence="1">The sequence shown here is derived from an EMBL/GenBank/DDBJ whole genome shotgun (WGS) entry which is preliminary data.</text>
</comment>
<keyword evidence="2" id="KW-1185">Reference proteome</keyword>
<name>A0A495W3J0_9PSEU</name>
<dbReference type="InterPro" id="IPR008727">
    <property type="entry name" value="PAAR_motif"/>
</dbReference>
<dbReference type="OrthoDB" id="197187at2"/>
<proteinExistence type="predicted"/>
<protein>
    <submittedName>
        <fullName evidence="1">Putative Zn-binding protein involved in type VI secretion</fullName>
    </submittedName>
</protein>
<evidence type="ECO:0000313" key="1">
    <source>
        <dbReference type="EMBL" id="RKT55325.1"/>
    </source>
</evidence>
<dbReference type="Pfam" id="PF05488">
    <property type="entry name" value="PAAR_motif"/>
    <property type="match status" value="1"/>
</dbReference>
<reference evidence="1 2" key="1">
    <citation type="submission" date="2018-10" db="EMBL/GenBank/DDBJ databases">
        <title>Sequencing the genomes of 1000 actinobacteria strains.</title>
        <authorList>
            <person name="Klenk H.-P."/>
        </authorList>
    </citation>
    <scope>NUCLEOTIDE SEQUENCE [LARGE SCALE GENOMIC DNA]</scope>
    <source>
        <strain evidence="1 2">DSM 43800</strain>
    </source>
</reference>
<dbReference type="RefSeq" id="WP_121007042.1">
    <property type="nucleotide sequence ID" value="NZ_RBXO01000001.1"/>
</dbReference>
<dbReference type="Gene3D" id="2.60.200.60">
    <property type="match status" value="1"/>
</dbReference>
<dbReference type="EMBL" id="RBXO01000001">
    <property type="protein sequence ID" value="RKT55325.1"/>
    <property type="molecule type" value="Genomic_DNA"/>
</dbReference>
<sequence>MRPAARLGDKTSHGGVLVTPASPPLAAKAATVLIEGVPAAVVGSVHACPKLPDHPALGPSNVIVPRPAPPPTVFVGGAPLAVVGDRSVCQAGIVLGARSVFVGGVL</sequence>
<evidence type="ECO:0000313" key="2">
    <source>
        <dbReference type="Proteomes" id="UP000282084"/>
    </source>
</evidence>
<dbReference type="Proteomes" id="UP000282084">
    <property type="component" value="Unassembled WGS sequence"/>
</dbReference>
<dbReference type="AlphaFoldDB" id="A0A495W3J0"/>